<dbReference type="EMBL" id="CAFBOZ010000364">
    <property type="protein sequence ID" value="CAB5025814.1"/>
    <property type="molecule type" value="Genomic_DNA"/>
</dbReference>
<gene>
    <name evidence="1" type="ORF">UFOPK3992_01984</name>
</gene>
<organism evidence="1">
    <name type="scientific">freshwater metagenome</name>
    <dbReference type="NCBI Taxonomy" id="449393"/>
    <lineage>
        <taxon>unclassified sequences</taxon>
        <taxon>metagenomes</taxon>
        <taxon>ecological metagenomes</taxon>
    </lineage>
</organism>
<name>A0A6J7RAM9_9ZZZZ</name>
<evidence type="ECO:0000313" key="1">
    <source>
        <dbReference type="EMBL" id="CAB5025814.1"/>
    </source>
</evidence>
<accession>A0A6J7RAM9</accession>
<dbReference type="AlphaFoldDB" id="A0A6J7RAM9"/>
<reference evidence="1" key="1">
    <citation type="submission" date="2020-05" db="EMBL/GenBank/DDBJ databases">
        <authorList>
            <person name="Chiriac C."/>
            <person name="Salcher M."/>
            <person name="Ghai R."/>
            <person name="Kavagutti S V."/>
        </authorList>
    </citation>
    <scope>NUCLEOTIDE SEQUENCE</scope>
</reference>
<sequence length="77" mass="8160">MSMGPGSDFSASTTWRASSFEYVAHALEDALMSLVTVHRPLLTASLAPRILILRSGCCEVHASPTVTVADSCPTLKP</sequence>
<protein>
    <submittedName>
        <fullName evidence="1">Unannotated protein</fullName>
    </submittedName>
</protein>
<proteinExistence type="predicted"/>